<name>A0ABQ9XNA7_9EUKA</name>
<organism evidence="1 2">
    <name type="scientific">Blattamonas nauphoetae</name>
    <dbReference type="NCBI Taxonomy" id="2049346"/>
    <lineage>
        <taxon>Eukaryota</taxon>
        <taxon>Metamonada</taxon>
        <taxon>Preaxostyla</taxon>
        <taxon>Oxymonadida</taxon>
        <taxon>Blattamonas</taxon>
    </lineage>
</organism>
<evidence type="ECO:0000313" key="1">
    <source>
        <dbReference type="EMBL" id="KAK2952877.1"/>
    </source>
</evidence>
<evidence type="ECO:0000313" key="2">
    <source>
        <dbReference type="Proteomes" id="UP001281761"/>
    </source>
</evidence>
<gene>
    <name evidence="1" type="ORF">BLNAU_12198</name>
</gene>
<keyword evidence="2" id="KW-1185">Reference proteome</keyword>
<accession>A0ABQ9XNA7</accession>
<comment type="caution">
    <text evidence="1">The sequence shown here is derived from an EMBL/GenBank/DDBJ whole genome shotgun (WGS) entry which is preliminary data.</text>
</comment>
<dbReference type="EMBL" id="JARBJD010000098">
    <property type="protein sequence ID" value="KAK2952877.1"/>
    <property type="molecule type" value="Genomic_DNA"/>
</dbReference>
<protein>
    <submittedName>
        <fullName evidence="1">Uncharacterized protein</fullName>
    </submittedName>
</protein>
<reference evidence="1 2" key="1">
    <citation type="journal article" date="2022" name="bioRxiv">
        <title>Genomics of Preaxostyla Flagellates Illuminates Evolutionary Transitions and the Path Towards Mitochondrial Loss.</title>
        <authorList>
            <person name="Novak L.V.F."/>
            <person name="Treitli S.C."/>
            <person name="Pyrih J."/>
            <person name="Halakuc P."/>
            <person name="Pipaliya S.V."/>
            <person name="Vacek V."/>
            <person name="Brzon O."/>
            <person name="Soukal P."/>
            <person name="Eme L."/>
            <person name="Dacks J.B."/>
            <person name="Karnkowska A."/>
            <person name="Elias M."/>
            <person name="Hampl V."/>
        </authorList>
    </citation>
    <scope>NUCLEOTIDE SEQUENCE [LARGE SCALE GENOMIC DNA]</scope>
    <source>
        <strain evidence="1">NAU3</strain>
        <tissue evidence="1">Gut</tissue>
    </source>
</reference>
<sequence>MRHWLQRTSGERKDHFRIAHKFRSDSVLDASYVQQFGENEQLSVLTLLYRMVDAELVENADHAHHITIYGRPLPTDHPALSNPRYRLRSPPILRISPIVDLETGVEAMSPFSNVGTDIHGFLDILHNEVEEVNTRAMHFELTWGAHQQIFCGLRERFGQHSTVYILFGVLEEMEMYAWIKLQAICSLEESELMILETKRQIQNKDLSK</sequence>
<proteinExistence type="predicted"/>
<dbReference type="Proteomes" id="UP001281761">
    <property type="component" value="Unassembled WGS sequence"/>
</dbReference>